<dbReference type="InterPro" id="IPR001356">
    <property type="entry name" value="HD"/>
</dbReference>
<comment type="subcellular location">
    <subcellularLocation>
        <location evidence="1 5 6">Nucleus</location>
    </subcellularLocation>
</comment>
<dbReference type="PROSITE" id="PS00027">
    <property type="entry name" value="HOMEOBOX_1"/>
    <property type="match status" value="1"/>
</dbReference>
<accession>A0A914EC57</accession>
<keyword evidence="4 5" id="KW-0539">Nucleus</keyword>
<dbReference type="GO" id="GO:0000978">
    <property type="term" value="F:RNA polymerase II cis-regulatory region sequence-specific DNA binding"/>
    <property type="evidence" value="ECO:0007669"/>
    <property type="project" value="TreeGrafter"/>
</dbReference>
<protein>
    <submittedName>
        <fullName evidence="10">Homeobox domain-containing protein</fullName>
    </submittedName>
</protein>
<evidence type="ECO:0000313" key="9">
    <source>
        <dbReference type="Proteomes" id="UP000887540"/>
    </source>
</evidence>
<feature type="DNA-binding region" description="Homeobox" evidence="5">
    <location>
        <begin position="144"/>
        <end position="195"/>
    </location>
</feature>
<evidence type="ECO:0000256" key="1">
    <source>
        <dbReference type="ARBA" id="ARBA00004123"/>
    </source>
</evidence>
<dbReference type="Proteomes" id="UP000887540">
    <property type="component" value="Unplaced"/>
</dbReference>
<dbReference type="AlphaFoldDB" id="A0A914EC57"/>
<dbReference type="PANTHER" id="PTHR10390:SF44">
    <property type="entry name" value="SIX HOMEOBOX 4"/>
    <property type="match status" value="1"/>
</dbReference>
<dbReference type="GO" id="GO:0005634">
    <property type="term" value="C:nucleus"/>
    <property type="evidence" value="ECO:0007669"/>
    <property type="project" value="UniProtKB-SubCell"/>
</dbReference>
<dbReference type="Pfam" id="PF00046">
    <property type="entry name" value="Homeodomain"/>
    <property type="match status" value="1"/>
</dbReference>
<dbReference type="GO" id="GO:0005667">
    <property type="term" value="C:transcription regulator complex"/>
    <property type="evidence" value="ECO:0007669"/>
    <property type="project" value="TreeGrafter"/>
</dbReference>
<feature type="compositionally biased region" description="Polar residues" evidence="7">
    <location>
        <begin position="196"/>
        <end position="207"/>
    </location>
</feature>
<evidence type="ECO:0000256" key="7">
    <source>
        <dbReference type="SAM" id="MobiDB-lite"/>
    </source>
</evidence>
<evidence type="ECO:0000259" key="8">
    <source>
        <dbReference type="PROSITE" id="PS50071"/>
    </source>
</evidence>
<evidence type="ECO:0000256" key="3">
    <source>
        <dbReference type="ARBA" id="ARBA00023155"/>
    </source>
</evidence>
<organism evidence="9 10">
    <name type="scientific">Acrobeloides nanus</name>
    <dbReference type="NCBI Taxonomy" id="290746"/>
    <lineage>
        <taxon>Eukaryota</taxon>
        <taxon>Metazoa</taxon>
        <taxon>Ecdysozoa</taxon>
        <taxon>Nematoda</taxon>
        <taxon>Chromadorea</taxon>
        <taxon>Rhabditida</taxon>
        <taxon>Tylenchina</taxon>
        <taxon>Cephalobomorpha</taxon>
        <taxon>Cephaloboidea</taxon>
        <taxon>Cephalobidae</taxon>
        <taxon>Acrobeloides</taxon>
    </lineage>
</organism>
<dbReference type="SUPFAM" id="SSF46689">
    <property type="entry name" value="Homeodomain-like"/>
    <property type="match status" value="1"/>
</dbReference>
<evidence type="ECO:0000313" key="10">
    <source>
        <dbReference type="WBParaSite" id="ACRNAN_scaffold7216.g10391.t1"/>
    </source>
</evidence>
<evidence type="ECO:0000256" key="4">
    <source>
        <dbReference type="ARBA" id="ARBA00023242"/>
    </source>
</evidence>
<keyword evidence="3 5" id="KW-0371">Homeobox</keyword>
<evidence type="ECO:0000256" key="5">
    <source>
        <dbReference type="PROSITE-ProRule" id="PRU00108"/>
    </source>
</evidence>
<evidence type="ECO:0000256" key="2">
    <source>
        <dbReference type="ARBA" id="ARBA00023125"/>
    </source>
</evidence>
<proteinExistence type="predicted"/>
<feature type="region of interest" description="Disordered" evidence="7">
    <location>
        <begin position="181"/>
        <end position="207"/>
    </location>
</feature>
<name>A0A914EC57_9BILA</name>
<dbReference type="Pfam" id="PF16878">
    <property type="entry name" value="SIX1_SD"/>
    <property type="match status" value="1"/>
</dbReference>
<evidence type="ECO:0000256" key="6">
    <source>
        <dbReference type="RuleBase" id="RU000682"/>
    </source>
</evidence>
<feature type="domain" description="Homeobox" evidence="8">
    <location>
        <begin position="142"/>
        <end position="194"/>
    </location>
</feature>
<dbReference type="PROSITE" id="PS50071">
    <property type="entry name" value="HOMEOBOX_2"/>
    <property type="match status" value="1"/>
</dbReference>
<dbReference type="InterPro" id="IPR017970">
    <property type="entry name" value="Homeobox_CS"/>
</dbReference>
<dbReference type="GO" id="GO:0000981">
    <property type="term" value="F:DNA-binding transcription factor activity, RNA polymerase II-specific"/>
    <property type="evidence" value="ECO:0007669"/>
    <property type="project" value="InterPro"/>
</dbReference>
<keyword evidence="2 5" id="KW-0238">DNA-binding</keyword>
<reference evidence="10" key="1">
    <citation type="submission" date="2022-11" db="UniProtKB">
        <authorList>
            <consortium name="WormBaseParasite"/>
        </authorList>
    </citation>
    <scope>IDENTIFICATION</scope>
</reference>
<dbReference type="WBParaSite" id="ACRNAN_scaffold7216.g10391.t1">
    <property type="protein sequence ID" value="ACRNAN_scaffold7216.g10391.t1"/>
    <property type="gene ID" value="ACRNAN_scaffold7216.g10391"/>
</dbReference>
<dbReference type="InterPro" id="IPR031701">
    <property type="entry name" value="SIX1_SD"/>
</dbReference>
<dbReference type="CDD" id="cd00086">
    <property type="entry name" value="homeodomain"/>
    <property type="match status" value="1"/>
</dbReference>
<dbReference type="SMART" id="SM00389">
    <property type="entry name" value="HOX"/>
    <property type="match status" value="1"/>
</dbReference>
<dbReference type="PANTHER" id="PTHR10390">
    <property type="entry name" value="HOMEOBOX PROTEIN SIX"/>
    <property type="match status" value="1"/>
</dbReference>
<dbReference type="Gene3D" id="1.10.10.60">
    <property type="entry name" value="Homeodomain-like"/>
    <property type="match status" value="1"/>
</dbReference>
<dbReference type="InterPro" id="IPR009057">
    <property type="entry name" value="Homeodomain-like_sf"/>
</dbReference>
<keyword evidence="9" id="KW-1185">Reference proteome</keyword>
<sequence length="207" mass="24948">MDFDCKRLPSPAELKFTALFNPEQIDCICESLYQAKDGDRLVRLFKSDPNIIVYYSYSSSVLRAYLYALFHMQKFEDLFSLMAQSRFDEKYFEELKLLWYEARYAEDQQRKKKELGPVDKYRLRKKHPPPRSIWDGQEVIYSFKENSRMTLRSFYKRNKYPSPEEKREILRQTGLKIQQISNWFKNRRQRDKVGPESSNSSGPRTYQ</sequence>